<feature type="transmembrane region" description="Helical" evidence="5">
    <location>
        <begin position="213"/>
        <end position="234"/>
    </location>
</feature>
<keyword evidence="2 5" id="KW-0812">Transmembrane</keyword>
<reference evidence="7 8" key="1">
    <citation type="submission" date="2020-08" db="EMBL/GenBank/DDBJ databases">
        <title>Genomic Encyclopedia of Type Strains, Phase IV (KMG-IV): sequencing the most valuable type-strain genomes for metagenomic binning, comparative biology and taxonomic classification.</title>
        <authorList>
            <person name="Goeker M."/>
        </authorList>
    </citation>
    <scope>NUCLEOTIDE SEQUENCE [LARGE SCALE GENOMIC DNA]</scope>
    <source>
        <strain evidence="7 8">DSM 25897</strain>
    </source>
</reference>
<dbReference type="RefSeq" id="WP_183948649.1">
    <property type="nucleotide sequence ID" value="NZ_JACHHX010000012.1"/>
</dbReference>
<accession>A0A7W7Y0S3</accession>
<feature type="transmembrane region" description="Helical" evidence="5">
    <location>
        <begin position="126"/>
        <end position="146"/>
    </location>
</feature>
<feature type="transmembrane region" description="Helical" evidence="5">
    <location>
        <begin position="152"/>
        <end position="174"/>
    </location>
</feature>
<dbReference type="GO" id="GO:0016020">
    <property type="term" value="C:membrane"/>
    <property type="evidence" value="ECO:0007669"/>
    <property type="project" value="UniProtKB-SubCell"/>
</dbReference>
<sequence length="303" mass="31334">MKTRDLIDLLLLGALWGASFLFMRLAAPEFGPIALVEMRVGMGALFLGGLVLLGSAPRQLLAGLRGRWLPLTVLALTHMVVPFALFAYAALTINAGYAAIINATAPLWAGLIAVLWLRDRLGWGQALGLLVGFAGVVVLVSGKLSGAEARGAAGLAFAACTGAAILYGFAVNYAKRTVAGVPPLLIAFAALSISTLILLPPTVMTWPARTPGAAAWLSAIALGVASTGLANLLYYRLLERIGPARAITVTYLIPVFGVSWGALFLGEAITATMLLGGAVVLLGVALANGLITPALLRRRAPAT</sequence>
<evidence type="ECO:0000256" key="3">
    <source>
        <dbReference type="ARBA" id="ARBA00022989"/>
    </source>
</evidence>
<evidence type="ECO:0000313" key="7">
    <source>
        <dbReference type="EMBL" id="MBB5015983.1"/>
    </source>
</evidence>
<protein>
    <submittedName>
        <fullName evidence="7">Drug/metabolite transporter (DMT)-like permease</fullName>
    </submittedName>
</protein>
<organism evidence="7 8">
    <name type="scientific">Rehaibacterium terrae</name>
    <dbReference type="NCBI Taxonomy" id="1341696"/>
    <lineage>
        <taxon>Bacteria</taxon>
        <taxon>Pseudomonadati</taxon>
        <taxon>Pseudomonadota</taxon>
        <taxon>Gammaproteobacteria</taxon>
        <taxon>Lysobacterales</taxon>
        <taxon>Lysobacteraceae</taxon>
        <taxon>Rehaibacterium</taxon>
    </lineage>
</organism>
<dbReference type="InterPro" id="IPR050638">
    <property type="entry name" value="AA-Vitamin_Transporters"/>
</dbReference>
<keyword evidence="3 5" id="KW-1133">Transmembrane helix</keyword>
<comment type="caution">
    <text evidence="7">The sequence shown here is derived from an EMBL/GenBank/DDBJ whole genome shotgun (WGS) entry which is preliminary data.</text>
</comment>
<evidence type="ECO:0000256" key="4">
    <source>
        <dbReference type="ARBA" id="ARBA00023136"/>
    </source>
</evidence>
<evidence type="ECO:0000259" key="6">
    <source>
        <dbReference type="Pfam" id="PF00892"/>
    </source>
</evidence>
<dbReference type="InterPro" id="IPR037185">
    <property type="entry name" value="EmrE-like"/>
</dbReference>
<feature type="transmembrane region" description="Helical" evidence="5">
    <location>
        <begin position="246"/>
        <end position="265"/>
    </location>
</feature>
<dbReference type="AlphaFoldDB" id="A0A7W7Y0S3"/>
<feature type="transmembrane region" description="Helical" evidence="5">
    <location>
        <begin position="271"/>
        <end position="296"/>
    </location>
</feature>
<feature type="transmembrane region" description="Helical" evidence="5">
    <location>
        <begin position="181"/>
        <end position="201"/>
    </location>
</feature>
<keyword evidence="4 5" id="KW-0472">Membrane</keyword>
<proteinExistence type="predicted"/>
<gene>
    <name evidence="7" type="ORF">HNQ58_001893</name>
</gene>
<evidence type="ECO:0000256" key="2">
    <source>
        <dbReference type="ARBA" id="ARBA00022692"/>
    </source>
</evidence>
<comment type="subcellular location">
    <subcellularLocation>
        <location evidence="1">Membrane</location>
        <topology evidence="1">Multi-pass membrane protein</topology>
    </subcellularLocation>
</comment>
<dbReference type="InterPro" id="IPR000620">
    <property type="entry name" value="EamA_dom"/>
</dbReference>
<feature type="transmembrane region" description="Helical" evidence="5">
    <location>
        <begin position="68"/>
        <end position="91"/>
    </location>
</feature>
<dbReference type="Pfam" id="PF00892">
    <property type="entry name" value="EamA"/>
    <property type="match status" value="2"/>
</dbReference>
<dbReference type="PANTHER" id="PTHR32322:SF9">
    <property type="entry name" value="AMINO-ACID METABOLITE EFFLUX PUMP-RELATED"/>
    <property type="match status" value="1"/>
</dbReference>
<dbReference type="EMBL" id="JACHHX010000012">
    <property type="protein sequence ID" value="MBB5015983.1"/>
    <property type="molecule type" value="Genomic_DNA"/>
</dbReference>
<feature type="domain" description="EamA" evidence="6">
    <location>
        <begin position="161"/>
        <end position="288"/>
    </location>
</feature>
<dbReference type="Proteomes" id="UP000519004">
    <property type="component" value="Unassembled WGS sequence"/>
</dbReference>
<name>A0A7W7Y0S3_9GAMM</name>
<evidence type="ECO:0000256" key="1">
    <source>
        <dbReference type="ARBA" id="ARBA00004141"/>
    </source>
</evidence>
<evidence type="ECO:0000313" key="8">
    <source>
        <dbReference type="Proteomes" id="UP000519004"/>
    </source>
</evidence>
<dbReference type="PANTHER" id="PTHR32322">
    <property type="entry name" value="INNER MEMBRANE TRANSPORTER"/>
    <property type="match status" value="1"/>
</dbReference>
<evidence type="ECO:0000256" key="5">
    <source>
        <dbReference type="SAM" id="Phobius"/>
    </source>
</evidence>
<keyword evidence="8" id="KW-1185">Reference proteome</keyword>
<feature type="domain" description="EamA" evidence="6">
    <location>
        <begin position="9"/>
        <end position="140"/>
    </location>
</feature>
<feature type="transmembrane region" description="Helical" evidence="5">
    <location>
        <begin position="36"/>
        <end position="56"/>
    </location>
</feature>
<dbReference type="SUPFAM" id="SSF103481">
    <property type="entry name" value="Multidrug resistance efflux transporter EmrE"/>
    <property type="match status" value="2"/>
</dbReference>
<feature type="transmembrane region" description="Helical" evidence="5">
    <location>
        <begin position="97"/>
        <end position="117"/>
    </location>
</feature>